<keyword evidence="1" id="KW-0812">Transmembrane</keyword>
<dbReference type="InterPro" id="IPR012859">
    <property type="entry name" value="Pilin_N_archaeal"/>
</dbReference>
<dbReference type="Pfam" id="PF07790">
    <property type="entry name" value="Pilin_N"/>
    <property type="match status" value="1"/>
</dbReference>
<protein>
    <submittedName>
        <fullName evidence="3">Type IV pilin N-terminal domain-containing protein</fullName>
    </submittedName>
</protein>
<evidence type="ECO:0000313" key="3">
    <source>
        <dbReference type="EMBL" id="QXO96156.1"/>
    </source>
</evidence>
<evidence type="ECO:0000313" key="4">
    <source>
        <dbReference type="Proteomes" id="UP000694228"/>
    </source>
</evidence>
<sequence length="148" mass="16692">MRKEKALSEIVGALILVALVITGIGIIGVLLLSTPPPEAKEKVVLSSSCLQCNSSSFIIVTRHEGGDTIDPQKMKFYLSTEFFNRTIMERVIVYPTWFYPAEIFSSLDKTQICSPSYEDSEKFAFKRNTNIMKNGDVIVIWYQMKNNG</sequence>
<evidence type="ECO:0000259" key="2">
    <source>
        <dbReference type="Pfam" id="PF07790"/>
    </source>
</evidence>
<keyword evidence="1" id="KW-0472">Membrane</keyword>
<dbReference type="NCBIfam" id="TIGR02537">
    <property type="entry name" value="arch_flag_Nterm"/>
    <property type="match status" value="1"/>
</dbReference>
<feature type="domain" description="Archaeal Type IV pilin N-terminal" evidence="2">
    <location>
        <begin position="5"/>
        <end position="79"/>
    </location>
</feature>
<accession>A0A8F5VQ13</accession>
<keyword evidence="1" id="KW-1133">Transmembrane helix</keyword>
<name>A0A8F5VQ13_METHU</name>
<gene>
    <name evidence="3" type="ORF">KSK55_07255</name>
</gene>
<reference evidence="3 4" key="1">
    <citation type="submission" date="2021-06" db="EMBL/GenBank/DDBJ databases">
        <title>Complete genome sequence of the secondary alcohol utilizing methanogen Methanospirillum hungatei strain GP1.</title>
        <authorList>
            <person name="Day L.A."/>
            <person name="Costa K.C."/>
        </authorList>
    </citation>
    <scope>NUCLEOTIDE SEQUENCE [LARGE SCALE GENOMIC DNA]</scope>
    <source>
        <strain evidence="3 4">GP1</strain>
    </source>
</reference>
<dbReference type="OrthoDB" id="117823at2157"/>
<organism evidence="3 4">
    <name type="scientific">Methanospirillum hungatei</name>
    <dbReference type="NCBI Taxonomy" id="2203"/>
    <lineage>
        <taxon>Archaea</taxon>
        <taxon>Methanobacteriati</taxon>
        <taxon>Methanobacteriota</taxon>
        <taxon>Stenosarchaea group</taxon>
        <taxon>Methanomicrobia</taxon>
        <taxon>Methanomicrobiales</taxon>
        <taxon>Methanospirillaceae</taxon>
        <taxon>Methanospirillum</taxon>
    </lineage>
</organism>
<dbReference type="Proteomes" id="UP000694228">
    <property type="component" value="Chromosome"/>
</dbReference>
<feature type="transmembrane region" description="Helical" evidence="1">
    <location>
        <begin position="12"/>
        <end position="32"/>
    </location>
</feature>
<evidence type="ECO:0000256" key="1">
    <source>
        <dbReference type="SAM" id="Phobius"/>
    </source>
</evidence>
<dbReference type="InterPro" id="IPR013373">
    <property type="entry name" value="Flagellin/pilin_N_arc"/>
</dbReference>
<dbReference type="EMBL" id="CP077107">
    <property type="protein sequence ID" value="QXO96156.1"/>
    <property type="molecule type" value="Genomic_DNA"/>
</dbReference>
<proteinExistence type="predicted"/>
<dbReference type="AlphaFoldDB" id="A0A8F5VQ13"/>